<evidence type="ECO:0000256" key="1">
    <source>
        <dbReference type="SAM" id="Phobius"/>
    </source>
</evidence>
<organism evidence="3 4">
    <name type="scientific">Neolentinus lepideus HHB14362 ss-1</name>
    <dbReference type="NCBI Taxonomy" id="1314782"/>
    <lineage>
        <taxon>Eukaryota</taxon>
        <taxon>Fungi</taxon>
        <taxon>Dikarya</taxon>
        <taxon>Basidiomycota</taxon>
        <taxon>Agaricomycotina</taxon>
        <taxon>Agaricomycetes</taxon>
        <taxon>Gloeophyllales</taxon>
        <taxon>Gloeophyllaceae</taxon>
        <taxon>Neolentinus</taxon>
    </lineage>
</organism>
<evidence type="ECO:0000259" key="2">
    <source>
        <dbReference type="Pfam" id="PF20152"/>
    </source>
</evidence>
<dbReference type="InterPro" id="IPR045339">
    <property type="entry name" value="DUF6534"/>
</dbReference>
<name>A0A165PPW7_9AGAM</name>
<dbReference type="Proteomes" id="UP000076761">
    <property type="component" value="Unassembled WGS sequence"/>
</dbReference>
<keyword evidence="4" id="KW-1185">Reference proteome</keyword>
<keyword evidence="1" id="KW-0812">Transmembrane</keyword>
<feature type="transmembrane region" description="Helical" evidence="1">
    <location>
        <begin position="173"/>
        <end position="191"/>
    </location>
</feature>
<dbReference type="InParanoid" id="A0A165PPW7"/>
<feature type="transmembrane region" description="Helical" evidence="1">
    <location>
        <begin position="232"/>
        <end position="255"/>
    </location>
</feature>
<feature type="transmembrane region" description="Helical" evidence="1">
    <location>
        <begin position="86"/>
        <end position="111"/>
    </location>
</feature>
<reference evidence="3 4" key="1">
    <citation type="journal article" date="2016" name="Mol. Biol. Evol.">
        <title>Comparative Genomics of Early-Diverging Mushroom-Forming Fungi Provides Insights into the Origins of Lignocellulose Decay Capabilities.</title>
        <authorList>
            <person name="Nagy L.G."/>
            <person name="Riley R."/>
            <person name="Tritt A."/>
            <person name="Adam C."/>
            <person name="Daum C."/>
            <person name="Floudas D."/>
            <person name="Sun H."/>
            <person name="Yadav J.S."/>
            <person name="Pangilinan J."/>
            <person name="Larsson K.H."/>
            <person name="Matsuura K."/>
            <person name="Barry K."/>
            <person name="Labutti K."/>
            <person name="Kuo R."/>
            <person name="Ohm R.A."/>
            <person name="Bhattacharya S.S."/>
            <person name="Shirouzu T."/>
            <person name="Yoshinaga Y."/>
            <person name="Martin F.M."/>
            <person name="Grigoriev I.V."/>
            <person name="Hibbett D.S."/>
        </authorList>
    </citation>
    <scope>NUCLEOTIDE SEQUENCE [LARGE SCALE GENOMIC DNA]</scope>
    <source>
        <strain evidence="3 4">HHB14362 ss-1</strain>
    </source>
</reference>
<feature type="transmembrane region" description="Helical" evidence="1">
    <location>
        <begin position="50"/>
        <end position="74"/>
    </location>
</feature>
<feature type="transmembrane region" description="Helical" evidence="1">
    <location>
        <begin position="132"/>
        <end position="153"/>
    </location>
</feature>
<keyword evidence="1" id="KW-1133">Transmembrane helix</keyword>
<dbReference type="PANTHER" id="PTHR40465">
    <property type="entry name" value="CHROMOSOME 1, WHOLE GENOME SHOTGUN SEQUENCE"/>
    <property type="match status" value="1"/>
</dbReference>
<feature type="transmembrane region" description="Helical" evidence="1">
    <location>
        <begin position="261"/>
        <end position="283"/>
    </location>
</feature>
<sequence>MTEIPASTVAHQFGAAFLGVVVGAILFGITVLQTSFYYNNYRQDKIYYRISVGVLCCLDALHLSFSVHMIYHYLINSTGTPNPADAVIWSLKALAVVNVVVIWMVQSLYSLRVWQLSRATSKLQSSDYNVQVTVIVIAVITIAAFGVGCTFIKEVTHLSDLTVHHWWLYMGNATSAFIDTVLAGMMVVIIYRHHRTEKGEISRRSIPVLSALVQYCVGSGLLTRYRHHLASWLIPELMTAFYSIVATAMVVLYSIKSDSLVYLAFVFVITKLYVNSFIAVLNLRVRLRRSLDQPPTFDLRNIDIGNGDAGDKGITGRLEIDIHKPLPTIRPSQTDNHEIQSLMEISPSAESESP</sequence>
<proteinExistence type="predicted"/>
<evidence type="ECO:0000313" key="3">
    <source>
        <dbReference type="EMBL" id="KZT21338.1"/>
    </source>
</evidence>
<dbReference type="AlphaFoldDB" id="A0A165PPW7"/>
<keyword evidence="1" id="KW-0472">Membrane</keyword>
<evidence type="ECO:0000313" key="4">
    <source>
        <dbReference type="Proteomes" id="UP000076761"/>
    </source>
</evidence>
<protein>
    <recommendedName>
        <fullName evidence="2">DUF6534 domain-containing protein</fullName>
    </recommendedName>
</protein>
<feature type="transmembrane region" description="Helical" evidence="1">
    <location>
        <begin position="15"/>
        <end position="38"/>
    </location>
</feature>
<dbReference type="PANTHER" id="PTHR40465:SF1">
    <property type="entry name" value="DUF6534 DOMAIN-CONTAINING PROTEIN"/>
    <property type="match status" value="1"/>
</dbReference>
<gene>
    <name evidence="3" type="ORF">NEOLEDRAFT_1181817</name>
</gene>
<dbReference type="EMBL" id="KV425608">
    <property type="protein sequence ID" value="KZT21338.1"/>
    <property type="molecule type" value="Genomic_DNA"/>
</dbReference>
<dbReference type="Pfam" id="PF20152">
    <property type="entry name" value="DUF6534"/>
    <property type="match status" value="1"/>
</dbReference>
<accession>A0A165PPW7</accession>
<feature type="domain" description="DUF6534" evidence="2">
    <location>
        <begin position="175"/>
        <end position="285"/>
    </location>
</feature>
<dbReference type="OrthoDB" id="3270417at2759"/>